<feature type="region of interest" description="Disordered" evidence="1">
    <location>
        <begin position="1"/>
        <end position="26"/>
    </location>
</feature>
<accession>A0A5A9GJX6</accession>
<reference evidence="2 3" key="1">
    <citation type="submission" date="2019-08" db="EMBL/GenBank/DDBJ databases">
        <authorList>
            <person name="Grouzdev D."/>
            <person name="Tikhonova E."/>
            <person name="Kravchenko I."/>
        </authorList>
    </citation>
    <scope>NUCLEOTIDE SEQUENCE [LARGE SCALE GENOMIC DNA]</scope>
    <source>
        <strain evidence="2 3">59b</strain>
    </source>
</reference>
<dbReference type="AlphaFoldDB" id="A0A5A9GJX6"/>
<name>A0A5A9GJX6_AZOLI</name>
<keyword evidence="3" id="KW-1185">Reference proteome</keyword>
<feature type="compositionally biased region" description="Basic and acidic residues" evidence="1">
    <location>
        <begin position="136"/>
        <end position="157"/>
    </location>
</feature>
<protein>
    <submittedName>
        <fullName evidence="2">Uncharacterized protein</fullName>
    </submittedName>
</protein>
<comment type="caution">
    <text evidence="2">The sequence shown here is derived from an EMBL/GenBank/DDBJ whole genome shotgun (WGS) entry which is preliminary data.</text>
</comment>
<feature type="compositionally biased region" description="Gly residues" evidence="1">
    <location>
        <begin position="115"/>
        <end position="131"/>
    </location>
</feature>
<sequence length="157" mass="17173">MGRDRDTDRPAGDPSSGERSTSALTGKGLDTLLAAAETLPHAPEDAWRLDLLRVALRIARSTEDAVDLERANLAFKALPRRLRNPLVDRAAMLARREAERAQLTGEPEEEPKSGGLLGGLKNGLFGRGGGRPSRKTAKERLLRELATRRDPDDDRES</sequence>
<evidence type="ECO:0000313" key="2">
    <source>
        <dbReference type="EMBL" id="KAA0594024.1"/>
    </source>
</evidence>
<proteinExistence type="predicted"/>
<organism evidence="2 3">
    <name type="scientific">Azospirillum lipoferum</name>
    <dbReference type="NCBI Taxonomy" id="193"/>
    <lineage>
        <taxon>Bacteria</taxon>
        <taxon>Pseudomonadati</taxon>
        <taxon>Pseudomonadota</taxon>
        <taxon>Alphaproteobacteria</taxon>
        <taxon>Rhodospirillales</taxon>
        <taxon>Azospirillaceae</taxon>
        <taxon>Azospirillum</taxon>
    </lineage>
</organism>
<dbReference type="EMBL" id="VTTN01000009">
    <property type="protein sequence ID" value="KAA0594024.1"/>
    <property type="molecule type" value="Genomic_DNA"/>
</dbReference>
<dbReference type="OrthoDB" id="7305709at2"/>
<evidence type="ECO:0000256" key="1">
    <source>
        <dbReference type="SAM" id="MobiDB-lite"/>
    </source>
</evidence>
<feature type="region of interest" description="Disordered" evidence="1">
    <location>
        <begin position="98"/>
        <end position="157"/>
    </location>
</feature>
<gene>
    <name evidence="2" type="ORF">FZ942_21560</name>
</gene>
<evidence type="ECO:0000313" key="3">
    <source>
        <dbReference type="Proteomes" id="UP000324927"/>
    </source>
</evidence>
<dbReference type="Proteomes" id="UP000324927">
    <property type="component" value="Unassembled WGS sequence"/>
</dbReference>
<feature type="compositionally biased region" description="Basic and acidic residues" evidence="1">
    <location>
        <begin position="1"/>
        <end position="11"/>
    </location>
</feature>